<evidence type="ECO:0000256" key="3">
    <source>
        <dbReference type="ARBA" id="ARBA00022454"/>
    </source>
</evidence>
<evidence type="ECO:0000313" key="14">
    <source>
        <dbReference type="Proteomes" id="UP001498771"/>
    </source>
</evidence>
<dbReference type="PROSITE" id="PS51793">
    <property type="entry name" value="MIS18"/>
    <property type="match status" value="1"/>
</dbReference>
<dbReference type="InterPro" id="IPR034752">
    <property type="entry name" value="Mis18"/>
</dbReference>
<dbReference type="Pfam" id="PF03226">
    <property type="entry name" value="Yippee-Mis18"/>
    <property type="match status" value="1"/>
</dbReference>
<keyword evidence="9" id="KW-0131">Cell cycle</keyword>
<feature type="compositionally biased region" description="Polar residues" evidence="11">
    <location>
        <begin position="160"/>
        <end position="171"/>
    </location>
</feature>
<keyword evidence="4" id="KW-0132">Cell division</keyword>
<comment type="subcellular location">
    <subcellularLocation>
        <location evidence="2">Chromosome</location>
        <location evidence="2">Centromere</location>
    </subcellularLocation>
    <subcellularLocation>
        <location evidence="1">Nucleus</location>
    </subcellularLocation>
</comment>
<evidence type="ECO:0000256" key="9">
    <source>
        <dbReference type="ARBA" id="ARBA00023306"/>
    </source>
</evidence>
<evidence type="ECO:0000256" key="8">
    <source>
        <dbReference type="ARBA" id="ARBA00023242"/>
    </source>
</evidence>
<evidence type="ECO:0000256" key="1">
    <source>
        <dbReference type="ARBA" id="ARBA00004123"/>
    </source>
</evidence>
<dbReference type="InterPro" id="IPR004910">
    <property type="entry name" value="Yippee/Mis18/Cereblon"/>
</dbReference>
<organism evidence="13 14">
    <name type="scientific">Myxozyma melibiosi</name>
    <dbReference type="NCBI Taxonomy" id="54550"/>
    <lineage>
        <taxon>Eukaryota</taxon>
        <taxon>Fungi</taxon>
        <taxon>Dikarya</taxon>
        <taxon>Ascomycota</taxon>
        <taxon>Saccharomycotina</taxon>
        <taxon>Lipomycetes</taxon>
        <taxon>Lipomycetales</taxon>
        <taxon>Lipomycetaceae</taxon>
        <taxon>Myxozyma</taxon>
    </lineage>
</organism>
<dbReference type="RefSeq" id="XP_064769900.1">
    <property type="nucleotide sequence ID" value="XM_064909466.1"/>
</dbReference>
<keyword evidence="14" id="KW-1185">Reference proteome</keyword>
<keyword evidence="8" id="KW-0539">Nucleus</keyword>
<reference evidence="13 14" key="1">
    <citation type="submission" date="2024-03" db="EMBL/GenBank/DDBJ databases">
        <title>Genome-scale model development and genomic sequencing of the oleaginous clade Lipomyces.</title>
        <authorList>
            <consortium name="Lawrence Berkeley National Laboratory"/>
            <person name="Czajka J.J."/>
            <person name="Han Y."/>
            <person name="Kim J."/>
            <person name="Mondo S.J."/>
            <person name="Hofstad B.A."/>
            <person name="Robles A."/>
            <person name="Haridas S."/>
            <person name="Riley R."/>
            <person name="LaButti K."/>
            <person name="Pangilinan J."/>
            <person name="Andreopoulos W."/>
            <person name="Lipzen A."/>
            <person name="Yan J."/>
            <person name="Wang M."/>
            <person name="Ng V."/>
            <person name="Grigoriev I.V."/>
            <person name="Spatafora J.W."/>
            <person name="Magnuson J.K."/>
            <person name="Baker S.E."/>
            <person name="Pomraning K.R."/>
        </authorList>
    </citation>
    <scope>NUCLEOTIDE SEQUENCE [LARGE SCALE GENOMIC DNA]</scope>
    <source>
        <strain evidence="13 14">Phaff 52-87</strain>
    </source>
</reference>
<keyword evidence="5" id="KW-0479">Metal-binding</keyword>
<dbReference type="EMBL" id="JBBJBU010000002">
    <property type="protein sequence ID" value="KAK7206867.1"/>
    <property type="molecule type" value="Genomic_DNA"/>
</dbReference>
<dbReference type="PANTHER" id="PTHR16431:SF1">
    <property type="entry name" value="NEUROGENIC PROTEIN MASTERMIND"/>
    <property type="match status" value="1"/>
</dbReference>
<evidence type="ECO:0000256" key="2">
    <source>
        <dbReference type="ARBA" id="ARBA00004584"/>
    </source>
</evidence>
<evidence type="ECO:0000256" key="5">
    <source>
        <dbReference type="ARBA" id="ARBA00022723"/>
    </source>
</evidence>
<feature type="region of interest" description="Disordered" evidence="11">
    <location>
        <begin position="159"/>
        <end position="184"/>
    </location>
</feature>
<comment type="caution">
    <text evidence="13">The sequence shown here is derived from an EMBL/GenBank/DDBJ whole genome shotgun (WGS) entry which is preliminary data.</text>
</comment>
<evidence type="ECO:0000313" key="13">
    <source>
        <dbReference type="EMBL" id="KAK7206867.1"/>
    </source>
</evidence>
<keyword evidence="10" id="KW-0137">Centromere</keyword>
<dbReference type="GeneID" id="90034978"/>
<dbReference type="Proteomes" id="UP001498771">
    <property type="component" value="Unassembled WGS sequence"/>
</dbReference>
<evidence type="ECO:0000259" key="12">
    <source>
        <dbReference type="PROSITE" id="PS51793"/>
    </source>
</evidence>
<protein>
    <submittedName>
        <fullName evidence="13">Yippee zinc-binding/DNA-binding /Mis18, centromere assembly-domain-containing protein</fullName>
    </submittedName>
</protein>
<keyword evidence="3" id="KW-0158">Chromosome</keyword>
<proteinExistence type="predicted"/>
<keyword evidence="7" id="KW-0862">Zinc</keyword>
<evidence type="ECO:0000256" key="11">
    <source>
        <dbReference type="SAM" id="MobiDB-lite"/>
    </source>
</evidence>
<feature type="domain" description="Mis18" evidence="12">
    <location>
        <begin position="10"/>
        <end position="109"/>
    </location>
</feature>
<evidence type="ECO:0000256" key="6">
    <source>
        <dbReference type="ARBA" id="ARBA00022776"/>
    </source>
</evidence>
<accession>A0ABR1FAU1</accession>
<gene>
    <name evidence="13" type="ORF">BZA70DRAFT_116853</name>
</gene>
<evidence type="ECO:0000256" key="4">
    <source>
        <dbReference type="ARBA" id="ARBA00022618"/>
    </source>
</evidence>
<name>A0ABR1FAU1_9ASCO</name>
<dbReference type="PANTHER" id="PTHR16431">
    <property type="entry name" value="NEUROGENIC PROTEIN MASTERMIND"/>
    <property type="match status" value="1"/>
</dbReference>
<keyword evidence="6" id="KW-0498">Mitosis</keyword>
<sequence>MDDESAIPPPVVFQCASCLVIVADSLSWVRATSELRTITLASAPEGTISVSDTLSTSHDGHDLGSTYASFACANCSAVLGKIYRTTPRHLDDLRDYLTFDAAALKNYQVGTEEPARGPLPADADLDILKPEPNALAQRLAIMETVIMAMHDEIESLKSALGSSTDDSSLSENAKAVNAARRRKR</sequence>
<evidence type="ECO:0000256" key="10">
    <source>
        <dbReference type="ARBA" id="ARBA00023328"/>
    </source>
</evidence>
<evidence type="ECO:0000256" key="7">
    <source>
        <dbReference type="ARBA" id="ARBA00022833"/>
    </source>
</evidence>